<feature type="compositionally biased region" description="Acidic residues" evidence="1">
    <location>
        <begin position="1"/>
        <end position="14"/>
    </location>
</feature>
<dbReference type="AlphaFoldDB" id="A0AAQ3PMN4"/>
<dbReference type="InterPro" id="IPR037381">
    <property type="entry name" value="RFWD3"/>
</dbReference>
<dbReference type="EMBL" id="CP144746">
    <property type="protein sequence ID" value="WVZ55109.1"/>
    <property type="molecule type" value="Genomic_DNA"/>
</dbReference>
<sequence>MSSPPDPEEQEEDVAMGGDGDDKVDGHGGARVSAAAAENGCGDDDDVEGIKRSPATCCVCMEPWACIGAHRIWSCLERWLRHCGNNTRGGATKWPQCGQRFKLKHITNLYAPSGNLWDDGGSCRILQEQPSPATLALAWLLLEGKGREGTGRPQSHSHRMPLASSCCCCCGGGDGRTTCR</sequence>
<accession>A0AAQ3PMN4</accession>
<dbReference type="GO" id="GO:0016567">
    <property type="term" value="P:protein ubiquitination"/>
    <property type="evidence" value="ECO:0007669"/>
    <property type="project" value="InterPro"/>
</dbReference>
<gene>
    <name evidence="2" type="ORF">U9M48_005815</name>
</gene>
<dbReference type="GO" id="GO:0036297">
    <property type="term" value="P:interstrand cross-link repair"/>
    <property type="evidence" value="ECO:0007669"/>
    <property type="project" value="InterPro"/>
</dbReference>
<dbReference type="GO" id="GO:0005634">
    <property type="term" value="C:nucleus"/>
    <property type="evidence" value="ECO:0007669"/>
    <property type="project" value="InterPro"/>
</dbReference>
<proteinExistence type="predicted"/>
<name>A0AAQ3PMN4_PASNO</name>
<reference evidence="2 3" key="1">
    <citation type="submission" date="2024-02" db="EMBL/GenBank/DDBJ databases">
        <title>High-quality chromosome-scale genome assembly of Pensacola bahiagrass (Paspalum notatum Flugge var. saurae).</title>
        <authorList>
            <person name="Vega J.M."/>
            <person name="Podio M."/>
            <person name="Orjuela J."/>
            <person name="Siena L.A."/>
            <person name="Pessino S.C."/>
            <person name="Combes M.C."/>
            <person name="Mariac C."/>
            <person name="Albertini E."/>
            <person name="Pupilli F."/>
            <person name="Ortiz J.P.A."/>
            <person name="Leblanc O."/>
        </authorList>
    </citation>
    <scope>NUCLEOTIDE SEQUENCE [LARGE SCALE GENOMIC DNA]</scope>
    <source>
        <strain evidence="2">R1</strain>
        <tissue evidence="2">Leaf</tissue>
    </source>
</reference>
<feature type="region of interest" description="Disordered" evidence="1">
    <location>
        <begin position="1"/>
        <end position="45"/>
    </location>
</feature>
<keyword evidence="3" id="KW-1185">Reference proteome</keyword>
<evidence type="ECO:0000256" key="1">
    <source>
        <dbReference type="SAM" id="MobiDB-lite"/>
    </source>
</evidence>
<protein>
    <submittedName>
        <fullName evidence="2">Uncharacterized protein</fullName>
    </submittedName>
</protein>
<dbReference type="GO" id="GO:0004842">
    <property type="term" value="F:ubiquitin-protein transferase activity"/>
    <property type="evidence" value="ECO:0007669"/>
    <property type="project" value="InterPro"/>
</dbReference>
<dbReference type="Proteomes" id="UP001341281">
    <property type="component" value="Chromosome 02"/>
</dbReference>
<evidence type="ECO:0000313" key="2">
    <source>
        <dbReference type="EMBL" id="WVZ55109.1"/>
    </source>
</evidence>
<evidence type="ECO:0000313" key="3">
    <source>
        <dbReference type="Proteomes" id="UP001341281"/>
    </source>
</evidence>
<dbReference type="PANTHER" id="PTHR16047:SF7">
    <property type="entry name" value="E3 UBIQUITIN-PROTEIN LIGASE RFWD3"/>
    <property type="match status" value="1"/>
</dbReference>
<dbReference type="PANTHER" id="PTHR16047">
    <property type="entry name" value="RFWD3 PROTEIN"/>
    <property type="match status" value="1"/>
</dbReference>
<organism evidence="2 3">
    <name type="scientific">Paspalum notatum var. saurae</name>
    <dbReference type="NCBI Taxonomy" id="547442"/>
    <lineage>
        <taxon>Eukaryota</taxon>
        <taxon>Viridiplantae</taxon>
        <taxon>Streptophyta</taxon>
        <taxon>Embryophyta</taxon>
        <taxon>Tracheophyta</taxon>
        <taxon>Spermatophyta</taxon>
        <taxon>Magnoliopsida</taxon>
        <taxon>Liliopsida</taxon>
        <taxon>Poales</taxon>
        <taxon>Poaceae</taxon>
        <taxon>PACMAD clade</taxon>
        <taxon>Panicoideae</taxon>
        <taxon>Andropogonodae</taxon>
        <taxon>Paspaleae</taxon>
        <taxon>Paspalinae</taxon>
        <taxon>Paspalum</taxon>
    </lineage>
</organism>